<protein>
    <submittedName>
        <fullName evidence="2">Uncharacterized protein</fullName>
    </submittedName>
</protein>
<feature type="transmembrane region" description="Helical" evidence="1">
    <location>
        <begin position="127"/>
        <end position="147"/>
    </location>
</feature>
<keyword evidence="1" id="KW-0812">Transmembrane</keyword>
<dbReference type="EMBL" id="LCYI01000029">
    <property type="protein sequence ID" value="KLA28553.1"/>
    <property type="molecule type" value="Genomic_DNA"/>
</dbReference>
<feature type="transmembrane region" description="Helical" evidence="1">
    <location>
        <begin position="70"/>
        <end position="89"/>
    </location>
</feature>
<name>A0A0G8EW97_BACCE</name>
<feature type="transmembrane region" description="Helical" evidence="1">
    <location>
        <begin position="40"/>
        <end position="58"/>
    </location>
</feature>
<gene>
    <name evidence="2" type="ORF">B4077_5755</name>
</gene>
<comment type="caution">
    <text evidence="2">The sequence shown here is derived from an EMBL/GenBank/DDBJ whole genome shotgun (WGS) entry which is preliminary data.</text>
</comment>
<organism evidence="2 3">
    <name type="scientific">Bacillus cereus</name>
    <dbReference type="NCBI Taxonomy" id="1396"/>
    <lineage>
        <taxon>Bacteria</taxon>
        <taxon>Bacillati</taxon>
        <taxon>Bacillota</taxon>
        <taxon>Bacilli</taxon>
        <taxon>Bacillales</taxon>
        <taxon>Bacillaceae</taxon>
        <taxon>Bacillus</taxon>
        <taxon>Bacillus cereus group</taxon>
    </lineage>
</organism>
<keyword evidence="1" id="KW-0472">Membrane</keyword>
<reference evidence="2 3" key="1">
    <citation type="submission" date="2015-04" db="EMBL/GenBank/DDBJ databases">
        <title>Draft Genome Sequences of Eight Spore-Forming Food Isolates of Bacillus cereus Genome sequencing.</title>
        <authorList>
            <person name="Krawcyk A.O."/>
            <person name="de Jong A."/>
            <person name="Eijlander R.T."/>
            <person name="Berendsen E.M."/>
            <person name="Holsappel S."/>
            <person name="Wells-Bennik M."/>
            <person name="Kuipers O.P."/>
        </authorList>
    </citation>
    <scope>NUCLEOTIDE SEQUENCE [LARGE SCALE GENOMIC DNA]</scope>
    <source>
        <strain evidence="2 3">B4077</strain>
    </source>
</reference>
<feature type="transmembrane region" description="Helical" evidence="1">
    <location>
        <begin position="334"/>
        <end position="351"/>
    </location>
</feature>
<feature type="transmembrane region" description="Helical" evidence="1">
    <location>
        <begin position="245"/>
        <end position="265"/>
    </location>
</feature>
<dbReference type="AlphaFoldDB" id="A0A0G8EW97"/>
<accession>A0A0G8EW97</accession>
<evidence type="ECO:0000313" key="3">
    <source>
        <dbReference type="Proteomes" id="UP000035214"/>
    </source>
</evidence>
<dbReference type="Proteomes" id="UP000035214">
    <property type="component" value="Unassembled WGS sequence"/>
</dbReference>
<dbReference type="PATRIC" id="fig|1396.428.peg.5113"/>
<evidence type="ECO:0000313" key="2">
    <source>
        <dbReference type="EMBL" id="KLA28553.1"/>
    </source>
</evidence>
<evidence type="ECO:0000256" key="1">
    <source>
        <dbReference type="SAM" id="Phobius"/>
    </source>
</evidence>
<proteinExistence type="predicted"/>
<feature type="transmembrane region" description="Helical" evidence="1">
    <location>
        <begin position="188"/>
        <end position="204"/>
    </location>
</feature>
<keyword evidence="1" id="KW-1133">Transmembrane helix</keyword>
<feature type="transmembrane region" description="Helical" evidence="1">
    <location>
        <begin position="95"/>
        <end position="115"/>
    </location>
</feature>
<feature type="transmembrane region" description="Helical" evidence="1">
    <location>
        <begin position="16"/>
        <end position="34"/>
    </location>
</feature>
<sequence length="403" mass="46704">MRKNVGYKNWDTSKDIIFIFKLLIIILVFGQRIGITYGDFQIPIIFLVVYCSMFYLMFRRKLLLNSLALFLYIAVILSMTVCVLFANSVNLPYSLLYLISIYLPLIFSVQVNNNFINSMLCYFQKTVVICVLFGILQYSYAFVGVTYEDWLRIIPEDLLIRGYNTYYPVEYGSNIIKSNGIFMLEPSFFSQFIAIAIMLELIYFKNYFRLIIYIIGVIISFSGTGLVMLLVFLFIYIMSSNMRNRMYFFIGSLLCLSILINTTYFDSMLNRVNEFNINSNSSANYRFLSPFLAIERAYWINSNVYLFGFGAGSANRIDIPGIPGGTNYSVIPKLILEYGLISAILFLVFIGERFRKFTVNNKYLILPSLLLMYFFLSGSLLQPQTVYLLFILFGFNRIKSQIS</sequence>
<feature type="transmembrane region" description="Helical" evidence="1">
    <location>
        <begin position="211"/>
        <end position="239"/>
    </location>
</feature>
<dbReference type="RefSeq" id="WP_046955529.1">
    <property type="nucleotide sequence ID" value="NZ_LCYI01000029.1"/>
</dbReference>
<feature type="transmembrane region" description="Helical" evidence="1">
    <location>
        <begin position="371"/>
        <end position="395"/>
    </location>
</feature>